<reference evidence="1 2" key="1">
    <citation type="submission" date="2020-08" db="EMBL/GenBank/DDBJ databases">
        <title>Novel species isolated from subtropical streams in China.</title>
        <authorList>
            <person name="Lu H."/>
        </authorList>
    </citation>
    <scope>NUCLEOTIDE SEQUENCE [LARGE SCALE GENOMIC DNA]</scope>
    <source>
        <strain evidence="1 2">LX15W</strain>
    </source>
</reference>
<dbReference type="Proteomes" id="UP000624279">
    <property type="component" value="Unassembled WGS sequence"/>
</dbReference>
<accession>A0ABR6YFT3</accession>
<name>A0ABR6YFT3_9BURK</name>
<comment type="caution">
    <text evidence="1">The sequence shown here is derived from an EMBL/GenBank/DDBJ whole genome shotgun (WGS) entry which is preliminary data.</text>
</comment>
<evidence type="ECO:0000313" key="1">
    <source>
        <dbReference type="EMBL" id="MBC3875372.1"/>
    </source>
</evidence>
<organism evidence="1 2">
    <name type="scientific">Undibacterium flavidum</name>
    <dbReference type="NCBI Taxonomy" id="2762297"/>
    <lineage>
        <taxon>Bacteria</taxon>
        <taxon>Pseudomonadati</taxon>
        <taxon>Pseudomonadota</taxon>
        <taxon>Betaproteobacteria</taxon>
        <taxon>Burkholderiales</taxon>
        <taxon>Oxalobacteraceae</taxon>
        <taxon>Undibacterium</taxon>
    </lineage>
</organism>
<proteinExistence type="predicted"/>
<sequence length="71" mass="8164">MKIELLGLYQNKVTGTRFEVKKYTRQISHNGRLLDGSVELKTSCGKDVNIIDNNFESLQLVLSEETIYRIC</sequence>
<protein>
    <submittedName>
        <fullName evidence="1">Uncharacterized protein</fullName>
    </submittedName>
</protein>
<dbReference type="RefSeq" id="WP_186943340.1">
    <property type="nucleotide sequence ID" value="NZ_JACOGA010000018.1"/>
</dbReference>
<evidence type="ECO:0000313" key="2">
    <source>
        <dbReference type="Proteomes" id="UP000624279"/>
    </source>
</evidence>
<keyword evidence="2" id="KW-1185">Reference proteome</keyword>
<gene>
    <name evidence="1" type="ORF">H8K55_17420</name>
</gene>
<dbReference type="EMBL" id="JACOGA010000018">
    <property type="protein sequence ID" value="MBC3875372.1"/>
    <property type="molecule type" value="Genomic_DNA"/>
</dbReference>